<dbReference type="AlphaFoldDB" id="A0A975SYR0"/>
<dbReference type="Proteomes" id="UP000683575">
    <property type="component" value="Chromosome"/>
</dbReference>
<feature type="region of interest" description="Disordered" evidence="1">
    <location>
        <begin position="312"/>
        <end position="356"/>
    </location>
</feature>
<dbReference type="InterPro" id="IPR003615">
    <property type="entry name" value="HNH_nuc"/>
</dbReference>
<keyword evidence="3" id="KW-1185">Reference proteome</keyword>
<keyword evidence="2" id="KW-0255">Endonuclease</keyword>
<dbReference type="RefSeq" id="WP_216939820.1">
    <property type="nucleotide sequence ID" value="NZ_CP077062.1"/>
</dbReference>
<name>A0A975SYR0_9ACTN</name>
<feature type="compositionally biased region" description="Pro residues" evidence="1">
    <location>
        <begin position="318"/>
        <end position="353"/>
    </location>
</feature>
<sequence length="554" mass="59950">MQATRSAPDSVVATLEAVSRLHAVRTDADAALFELAAVFADQHSGDTLPRSDRGPAGGERAVRVGGVGTPRVAEFACAELGARLQISPWSARRLVADALDVRHRLPLTWAQVTGRRARVSHARRVAAATRHLSADAAAHVDAAMVEHLDGSLSWGRFEARLAGKVVAADPATAAAREDAATTEQFAHRTRSSEHGTAGFYLRSTVGVIARLEATVAFLADALAAFGDRDTEDLRRVKAVALLANPVRAVELLAAFAALRAATLDVPLPDPEPEPEPDLDPGGNEAGHEDRASDALARMDAFARRVGFTPHRLPAWLTPTPPTSPPRPSGSAPPPDPPDPTTGPDPDPPDPPGPEFRFDWSRLLPALTLYLHLSADDLATGQGGVVRWEGEGPVTHAFVHQHLRPLHDYVIKPVLDLAQQAPVDAYELPDRLREAVRLLYPTDVFPYACAPSARLDLDHTVPYDATRTGGPEKQWATRIGNLGPLTRTHHRIKTHGHWTLRQPFPGIYLWRDPHGLLYLQDHTGTHPVGTARTHDPDLDLYPTDLLIETDLGQQA</sequence>
<proteinExistence type="predicted"/>
<feature type="region of interest" description="Disordered" evidence="1">
    <location>
        <begin position="265"/>
        <end position="292"/>
    </location>
</feature>
<dbReference type="EMBL" id="CP077062">
    <property type="protein sequence ID" value="QWZ08311.1"/>
    <property type="molecule type" value="Genomic_DNA"/>
</dbReference>
<evidence type="ECO:0000313" key="2">
    <source>
        <dbReference type="EMBL" id="QWZ08311.1"/>
    </source>
</evidence>
<reference evidence="2" key="1">
    <citation type="submission" date="2021-06" db="EMBL/GenBank/DDBJ databases">
        <title>Complete genome sequence of Nocardioides sp. G188.</title>
        <authorList>
            <person name="Im W.-T."/>
        </authorList>
    </citation>
    <scope>NUCLEOTIDE SEQUENCE</scope>
    <source>
        <strain evidence="2">G188</strain>
    </source>
</reference>
<dbReference type="GO" id="GO:0004519">
    <property type="term" value="F:endonuclease activity"/>
    <property type="evidence" value="ECO:0007669"/>
    <property type="project" value="UniProtKB-KW"/>
</dbReference>
<gene>
    <name evidence="2" type="ORF">KRR39_23895</name>
</gene>
<accession>A0A975SYR0</accession>
<evidence type="ECO:0000313" key="3">
    <source>
        <dbReference type="Proteomes" id="UP000683575"/>
    </source>
</evidence>
<organism evidence="2 3">
    <name type="scientific">Nocardioides panacis</name>
    <dbReference type="NCBI Taxonomy" id="2849501"/>
    <lineage>
        <taxon>Bacteria</taxon>
        <taxon>Bacillati</taxon>
        <taxon>Actinomycetota</taxon>
        <taxon>Actinomycetes</taxon>
        <taxon>Propionibacteriales</taxon>
        <taxon>Nocardioidaceae</taxon>
        <taxon>Nocardioides</taxon>
    </lineage>
</organism>
<evidence type="ECO:0000256" key="1">
    <source>
        <dbReference type="SAM" id="MobiDB-lite"/>
    </source>
</evidence>
<dbReference type="KEGG" id="nps:KRR39_23895"/>
<protein>
    <submittedName>
        <fullName evidence="2">HNH endonuclease</fullName>
    </submittedName>
</protein>
<keyword evidence="2" id="KW-0540">Nuclease</keyword>
<dbReference type="CDD" id="cd00085">
    <property type="entry name" value="HNHc"/>
    <property type="match status" value="1"/>
</dbReference>
<keyword evidence="2" id="KW-0378">Hydrolase</keyword>